<comment type="caution">
    <text evidence="6">The sequence shown here is derived from an EMBL/GenBank/DDBJ whole genome shotgun (WGS) entry which is preliminary data.</text>
</comment>
<protein>
    <submittedName>
        <fullName evidence="6">Beta, beta-carotene 15,15'-dioxygenase</fullName>
        <ecNumber evidence="6">1.14.99.42</ecNumber>
    </submittedName>
</protein>
<dbReference type="GO" id="GO:0009570">
    <property type="term" value="C:chloroplast stroma"/>
    <property type="evidence" value="ECO:0007669"/>
    <property type="project" value="TreeGrafter"/>
</dbReference>
<sequence length="582" mass="64367">MDSLSSSFLQKHALHHPLPSPPPLRILQLKISSVKIDEQCTKIPHLTKIFIPAKQKTTQTVRRRTRKSDFLTIFFNSLEAFICKFMDPPLNPSVDPNHVLSGNFAPVKELPPTACPVVSGSLPPSLNGAYIRNGPNPQFFPRGPYHLFDGDGMLHCITISDGEATLCSRFVKTYKYNLEREIGSPVIPNVFSAFNGLPASLARCAVTICRVLARQYDPRSGIGGANTSLALIGGKLFALCESDLPYRIKLTPGGDIITLGRHESFGEPFMTMTAHPKIDADTGEAFAFRHSIFPPFLTYFRINADGIKQPEIPIFSLNKASLIHDFAITKNYAIFPDTQVLMEPRRILKGRPPLRVDQEKVPRMGIIPRYAADEREMWWIEVPGCNIMHAVNAWEEDGGDTIVMVASNVLAVEHVLERMDLIRASLERIEINVKTKSVRRRAVSTGNLDFAVINPACVGKKNRYVYAAVGSPMPKIGGVVKIDLSLSTTGSGDCTVASHLYPPGSYGGEPFFVAKEPDNPAAEEDDGYLVTYLHNENVEESTFLVMDAKSPTLEVVAAVKLPRRVPYGFHGIFVPECDIKRL</sequence>
<feature type="binding site" evidence="5">
    <location>
        <position position="275"/>
    </location>
    <ligand>
        <name>Fe cation</name>
        <dbReference type="ChEBI" id="CHEBI:24875"/>
        <note>catalytic</note>
    </ligand>
</feature>
<reference evidence="7" key="1">
    <citation type="journal article" date="2018" name="Gigascience">
        <title>Genome assembly of the Pink Ipe (Handroanthus impetiginosus, Bignoniaceae), a highly valued, ecologically keystone Neotropical timber forest tree.</title>
        <authorList>
            <person name="Silva-Junior O.B."/>
            <person name="Grattapaglia D."/>
            <person name="Novaes E."/>
            <person name="Collevatti R.G."/>
        </authorList>
    </citation>
    <scope>NUCLEOTIDE SEQUENCE [LARGE SCALE GENOMIC DNA]</scope>
    <source>
        <strain evidence="7">cv. UFG-1</strain>
    </source>
</reference>
<dbReference type="InterPro" id="IPR004294">
    <property type="entry name" value="Carotenoid_Oase"/>
</dbReference>
<evidence type="ECO:0000313" key="6">
    <source>
        <dbReference type="EMBL" id="PIM97678.1"/>
    </source>
</evidence>
<comment type="similarity">
    <text evidence="1">Belongs to the carotenoid oxygenase family.</text>
</comment>
<dbReference type="PANTHER" id="PTHR10543:SF46">
    <property type="entry name" value="CAROTENOID CLEAVAGE DIOXYGENASE 4, CHLOROPLASTIC-RELATED"/>
    <property type="match status" value="1"/>
</dbReference>
<evidence type="ECO:0000256" key="2">
    <source>
        <dbReference type="ARBA" id="ARBA00022723"/>
    </source>
</evidence>
<feature type="binding site" evidence="5">
    <location>
        <position position="570"/>
    </location>
    <ligand>
        <name>Fe cation</name>
        <dbReference type="ChEBI" id="CHEBI:24875"/>
        <note>catalytic</note>
    </ligand>
</feature>
<dbReference type="Pfam" id="PF03055">
    <property type="entry name" value="RPE65"/>
    <property type="match status" value="1"/>
</dbReference>
<dbReference type="Proteomes" id="UP000231279">
    <property type="component" value="Unassembled WGS sequence"/>
</dbReference>
<evidence type="ECO:0000256" key="4">
    <source>
        <dbReference type="ARBA" id="ARBA00023004"/>
    </source>
</evidence>
<feature type="binding site" evidence="5">
    <location>
        <position position="389"/>
    </location>
    <ligand>
        <name>Fe cation</name>
        <dbReference type="ChEBI" id="CHEBI:24875"/>
        <note>catalytic</note>
    </ligand>
</feature>
<name>A0A2G9FX94_9LAMI</name>
<gene>
    <name evidence="6" type="ORF">CDL12_29849</name>
</gene>
<keyword evidence="4 5" id="KW-0408">Iron</keyword>
<dbReference type="EMBL" id="NKXS01009278">
    <property type="protein sequence ID" value="PIM97678.1"/>
    <property type="molecule type" value="Genomic_DNA"/>
</dbReference>
<dbReference type="EC" id="1.14.99.42" evidence="6"/>
<organism evidence="6 7">
    <name type="scientific">Handroanthus impetiginosus</name>
    <dbReference type="NCBI Taxonomy" id="429701"/>
    <lineage>
        <taxon>Eukaryota</taxon>
        <taxon>Viridiplantae</taxon>
        <taxon>Streptophyta</taxon>
        <taxon>Embryophyta</taxon>
        <taxon>Tracheophyta</taxon>
        <taxon>Spermatophyta</taxon>
        <taxon>Magnoliopsida</taxon>
        <taxon>eudicotyledons</taxon>
        <taxon>Gunneridae</taxon>
        <taxon>Pentapetalae</taxon>
        <taxon>asterids</taxon>
        <taxon>lamiids</taxon>
        <taxon>Lamiales</taxon>
        <taxon>Bignoniaceae</taxon>
        <taxon>Crescentiina</taxon>
        <taxon>Tabebuia alliance</taxon>
        <taxon>Handroanthus</taxon>
    </lineage>
</organism>
<proteinExistence type="inferred from homology"/>
<dbReference type="GO" id="GO:0010436">
    <property type="term" value="F:carotenoid dioxygenase activity"/>
    <property type="evidence" value="ECO:0007669"/>
    <property type="project" value="TreeGrafter"/>
</dbReference>
<feature type="binding site" evidence="5">
    <location>
        <position position="324"/>
    </location>
    <ligand>
        <name>Fe cation</name>
        <dbReference type="ChEBI" id="CHEBI:24875"/>
        <note>catalytic</note>
    </ligand>
</feature>
<dbReference type="AlphaFoldDB" id="A0A2G9FX94"/>
<dbReference type="STRING" id="429701.A0A2G9FX94"/>
<evidence type="ECO:0000256" key="1">
    <source>
        <dbReference type="ARBA" id="ARBA00006787"/>
    </source>
</evidence>
<evidence type="ECO:0000256" key="5">
    <source>
        <dbReference type="PIRSR" id="PIRSR604294-1"/>
    </source>
</evidence>
<evidence type="ECO:0000313" key="7">
    <source>
        <dbReference type="Proteomes" id="UP000231279"/>
    </source>
</evidence>
<keyword evidence="3 6" id="KW-0223">Dioxygenase</keyword>
<dbReference type="GO" id="GO:0016121">
    <property type="term" value="P:carotene catabolic process"/>
    <property type="evidence" value="ECO:0007669"/>
    <property type="project" value="TreeGrafter"/>
</dbReference>
<comment type="cofactor">
    <cofactor evidence="5">
        <name>Fe(2+)</name>
        <dbReference type="ChEBI" id="CHEBI:29033"/>
    </cofactor>
    <text evidence="5">Binds 1 Fe(2+) ion per subunit.</text>
</comment>
<keyword evidence="7" id="KW-1185">Reference proteome</keyword>
<keyword evidence="2 5" id="KW-0479">Metal-binding</keyword>
<dbReference type="OrthoDB" id="1069523at2759"/>
<accession>A0A2G9FX94</accession>
<keyword evidence="6" id="KW-0560">Oxidoreductase</keyword>
<dbReference type="GO" id="GO:0046872">
    <property type="term" value="F:metal ion binding"/>
    <property type="evidence" value="ECO:0007669"/>
    <property type="project" value="UniProtKB-KW"/>
</dbReference>
<evidence type="ECO:0000256" key="3">
    <source>
        <dbReference type="ARBA" id="ARBA00022964"/>
    </source>
</evidence>
<dbReference type="PANTHER" id="PTHR10543">
    <property type="entry name" value="BETA-CAROTENE DIOXYGENASE"/>
    <property type="match status" value="1"/>
</dbReference>